<dbReference type="PIRSF" id="PIRSF029171">
    <property type="entry name" value="Esterase_LipA"/>
    <property type="match status" value="1"/>
</dbReference>
<dbReference type="Proteomes" id="UP001501183">
    <property type="component" value="Unassembled WGS sequence"/>
</dbReference>
<evidence type="ECO:0000313" key="1">
    <source>
        <dbReference type="EMBL" id="GAA4486944.1"/>
    </source>
</evidence>
<proteinExistence type="predicted"/>
<dbReference type="EMBL" id="BAABFB010000066">
    <property type="protein sequence ID" value="GAA4486944.1"/>
    <property type="molecule type" value="Genomic_DNA"/>
</dbReference>
<organism evidence="1 2">
    <name type="scientific">Rhodococcus olei</name>
    <dbReference type="NCBI Taxonomy" id="2161675"/>
    <lineage>
        <taxon>Bacteria</taxon>
        <taxon>Bacillati</taxon>
        <taxon>Actinomycetota</taxon>
        <taxon>Actinomycetes</taxon>
        <taxon>Mycobacteriales</taxon>
        <taxon>Nocardiaceae</taxon>
        <taxon>Rhodococcus</taxon>
    </lineage>
</organism>
<dbReference type="SUPFAM" id="SSF53474">
    <property type="entry name" value="alpha/beta-Hydrolases"/>
    <property type="match status" value="1"/>
</dbReference>
<accession>A0ABP8PJF4</accession>
<dbReference type="InterPro" id="IPR029058">
    <property type="entry name" value="AB_hydrolase_fold"/>
</dbReference>
<gene>
    <name evidence="1" type="ORF">GCM10023094_44440</name>
</gene>
<dbReference type="Gene3D" id="3.40.50.1820">
    <property type="entry name" value="alpha/beta hydrolase"/>
    <property type="match status" value="1"/>
</dbReference>
<dbReference type="Gene3D" id="1.10.260.130">
    <property type="match status" value="1"/>
</dbReference>
<dbReference type="Pfam" id="PF03583">
    <property type="entry name" value="LIP"/>
    <property type="match status" value="1"/>
</dbReference>
<comment type="caution">
    <text evidence="1">The sequence shown here is derived from an EMBL/GenBank/DDBJ whole genome shotgun (WGS) entry which is preliminary data.</text>
</comment>
<reference evidence="2" key="1">
    <citation type="journal article" date="2019" name="Int. J. Syst. Evol. Microbiol.">
        <title>The Global Catalogue of Microorganisms (GCM) 10K type strain sequencing project: providing services to taxonomists for standard genome sequencing and annotation.</title>
        <authorList>
            <consortium name="The Broad Institute Genomics Platform"/>
            <consortium name="The Broad Institute Genome Sequencing Center for Infectious Disease"/>
            <person name="Wu L."/>
            <person name="Ma J."/>
        </authorList>
    </citation>
    <scope>NUCLEOTIDE SEQUENCE [LARGE SCALE GENOMIC DNA]</scope>
    <source>
        <strain evidence="2">JCM 32206</strain>
    </source>
</reference>
<protein>
    <submittedName>
        <fullName evidence="1">Lipase family protein</fullName>
    </submittedName>
</protein>
<dbReference type="InterPro" id="IPR005152">
    <property type="entry name" value="Lipase_secreted"/>
</dbReference>
<evidence type="ECO:0000313" key="2">
    <source>
        <dbReference type="Proteomes" id="UP001501183"/>
    </source>
</evidence>
<dbReference type="PANTHER" id="PTHR34853">
    <property type="match status" value="1"/>
</dbReference>
<keyword evidence="2" id="KW-1185">Reference proteome</keyword>
<name>A0ABP8PJF4_9NOCA</name>
<sequence>MVPVVPAPAAATGSYSSGMGITRRVAVTVSTLLLCVGTSVGASADPISVLIAPPHDPDLVAATPLGDPWYDPPAGFESTPPGTVLAARPLTVRPLLTPVVSTEVLVRSTDTQGRPVPVVATVIVPAAPWTGPGPRPVVDYNMAIDSLGNTCAPSYQMPRGQSLEVVAVQYFLARNYAVVVPDHEGPRQAYAAGRMAGHAVLDALRAAVGTPALGLTPGAPIAMTGYSGGAIATGWAAQLAPSYAPELNVVGAAMGGTPADYRLLLDSLDGKNLASGVLLAATLGLAREYPELYPLFNDDAWRLGYLARDLCLPGFAIPGAVLPIRAEQLSDVPDVLDTPAARAVLADTRLGGLAPTAPILLYHGLHEFWITRANAEHLQSDWCARGADVRLVELPGEHQIVALSGIPPAYHWIDARLAGTPVEPGCANVR</sequence>
<dbReference type="PANTHER" id="PTHR34853:SF1">
    <property type="entry name" value="LIPASE 5"/>
    <property type="match status" value="1"/>
</dbReference>